<dbReference type="AlphaFoldDB" id="A0A9D4MM04"/>
<dbReference type="InterPro" id="IPR036383">
    <property type="entry name" value="TSP1_rpt_sf"/>
</dbReference>
<dbReference type="EMBL" id="JAIWYP010000001">
    <property type="protein sequence ID" value="KAH3880087.1"/>
    <property type="molecule type" value="Genomic_DNA"/>
</dbReference>
<organism evidence="1 2">
    <name type="scientific">Dreissena polymorpha</name>
    <name type="common">Zebra mussel</name>
    <name type="synonym">Mytilus polymorpha</name>
    <dbReference type="NCBI Taxonomy" id="45954"/>
    <lineage>
        <taxon>Eukaryota</taxon>
        <taxon>Metazoa</taxon>
        <taxon>Spiralia</taxon>
        <taxon>Lophotrochozoa</taxon>
        <taxon>Mollusca</taxon>
        <taxon>Bivalvia</taxon>
        <taxon>Autobranchia</taxon>
        <taxon>Heteroconchia</taxon>
        <taxon>Euheterodonta</taxon>
        <taxon>Imparidentia</taxon>
        <taxon>Neoheterodontei</taxon>
        <taxon>Myida</taxon>
        <taxon>Dreissenoidea</taxon>
        <taxon>Dreissenidae</taxon>
        <taxon>Dreissena</taxon>
    </lineage>
</organism>
<dbReference type="Pfam" id="PF00090">
    <property type="entry name" value="TSP_1"/>
    <property type="match status" value="1"/>
</dbReference>
<evidence type="ECO:0000313" key="2">
    <source>
        <dbReference type="Proteomes" id="UP000828390"/>
    </source>
</evidence>
<name>A0A9D4MM04_DREPO</name>
<comment type="caution">
    <text evidence="1">The sequence shown here is derived from an EMBL/GenBank/DDBJ whole genome shotgun (WGS) entry which is preliminary data.</text>
</comment>
<dbReference type="Gene3D" id="2.20.100.10">
    <property type="entry name" value="Thrombospondin type-1 (TSP1) repeat"/>
    <property type="match status" value="1"/>
</dbReference>
<dbReference type="InterPro" id="IPR000884">
    <property type="entry name" value="TSP1_rpt"/>
</dbReference>
<keyword evidence="2" id="KW-1185">Reference proteome</keyword>
<proteinExistence type="predicted"/>
<protein>
    <submittedName>
        <fullName evidence="1">Uncharacterized protein</fullName>
    </submittedName>
</protein>
<dbReference type="PROSITE" id="PS50092">
    <property type="entry name" value="TSP1"/>
    <property type="match status" value="1"/>
</dbReference>
<dbReference type="Proteomes" id="UP000828390">
    <property type="component" value="Unassembled WGS sequence"/>
</dbReference>
<reference evidence="1" key="2">
    <citation type="submission" date="2020-11" db="EMBL/GenBank/DDBJ databases">
        <authorList>
            <person name="McCartney M.A."/>
            <person name="Auch B."/>
            <person name="Kono T."/>
            <person name="Mallez S."/>
            <person name="Becker A."/>
            <person name="Gohl D.M."/>
            <person name="Silverstein K.A.T."/>
            <person name="Koren S."/>
            <person name="Bechman K.B."/>
            <person name="Herman A."/>
            <person name="Abrahante J.E."/>
            <person name="Garbe J."/>
        </authorList>
    </citation>
    <scope>NUCLEOTIDE SEQUENCE</scope>
    <source>
        <strain evidence="1">Duluth1</strain>
        <tissue evidence="1">Whole animal</tissue>
    </source>
</reference>
<reference evidence="1" key="1">
    <citation type="journal article" date="2019" name="bioRxiv">
        <title>The Genome of the Zebra Mussel, Dreissena polymorpha: A Resource for Invasive Species Research.</title>
        <authorList>
            <person name="McCartney M.A."/>
            <person name="Auch B."/>
            <person name="Kono T."/>
            <person name="Mallez S."/>
            <person name="Zhang Y."/>
            <person name="Obille A."/>
            <person name="Becker A."/>
            <person name="Abrahante J.E."/>
            <person name="Garbe J."/>
            <person name="Badalamenti J.P."/>
            <person name="Herman A."/>
            <person name="Mangelson H."/>
            <person name="Liachko I."/>
            <person name="Sullivan S."/>
            <person name="Sone E.D."/>
            <person name="Koren S."/>
            <person name="Silverstein K.A.T."/>
            <person name="Beckman K.B."/>
            <person name="Gohl D.M."/>
        </authorList>
    </citation>
    <scope>NUCLEOTIDE SEQUENCE</scope>
    <source>
        <strain evidence="1">Duluth1</strain>
        <tissue evidence="1">Whole animal</tissue>
    </source>
</reference>
<sequence>MATVRQYDGDNAIERWRHCDDTTATVRYDYRIVAPIIAEATVGNGFHGDIGLDDLLFTQSTCSLYLSMANTQSTATCPTTTISPGLTAPRVTQRIVQEVAAKWWAVTCEGRSGWFLGDCSVTCGDGILSRMRICSSGHDEDCPGSAFDTMACSQGPC</sequence>
<accession>A0A9D4MM04</accession>
<gene>
    <name evidence="1" type="ORF">DPMN_003999</name>
</gene>
<dbReference type="SUPFAM" id="SSF82895">
    <property type="entry name" value="TSP-1 type 1 repeat"/>
    <property type="match status" value="1"/>
</dbReference>
<evidence type="ECO:0000313" key="1">
    <source>
        <dbReference type="EMBL" id="KAH3880087.1"/>
    </source>
</evidence>